<protein>
    <recommendedName>
        <fullName evidence="2">FAD-binding domain-containing protein</fullName>
    </recommendedName>
</protein>
<dbReference type="SUPFAM" id="SSF51905">
    <property type="entry name" value="FAD/NAD(P)-binding domain"/>
    <property type="match status" value="1"/>
</dbReference>
<proteinExistence type="predicted"/>
<feature type="domain" description="FAD-binding" evidence="2">
    <location>
        <begin position="83"/>
        <end position="168"/>
    </location>
</feature>
<accession>A0A4R5LZ54</accession>
<dbReference type="PANTHER" id="PTHR43476:SF3">
    <property type="entry name" value="FAD-BINDING MONOOXYGENASE"/>
    <property type="match status" value="1"/>
</dbReference>
<comment type="caution">
    <text evidence="3">The sequence shown here is derived from an EMBL/GenBank/DDBJ whole genome shotgun (WGS) entry which is preliminary data.</text>
</comment>
<dbReference type="Pfam" id="PF01494">
    <property type="entry name" value="FAD_binding_3"/>
    <property type="match status" value="1"/>
</dbReference>
<dbReference type="InterPro" id="IPR036188">
    <property type="entry name" value="FAD/NAD-bd_sf"/>
</dbReference>
<dbReference type="GO" id="GO:0008688">
    <property type="term" value="F:3-(3-hydroxyphenyl)propionate hydroxylase activity"/>
    <property type="evidence" value="ECO:0007669"/>
    <property type="project" value="TreeGrafter"/>
</dbReference>
<sequence length="194" mass="21493">MLFVQRLDIREDLCGGIEGRLSCISTSNGIPLQTFPGQPITVQLETDSGPLRSIRVIVTDANEGESDGSLATCQLVTDFPFRFHLPQHYLSTVLLNELRQQPNVEIRLGETLQSVEASDESVRLVFSTENGRRESRASWVVGVDGAHSMVRKTAGFSFDGFTWPEKFLVTNVRDLLEALGYTGMRIVCCRASPT</sequence>
<name>A0A4R5LZ54_9BURK</name>
<dbReference type="Gene3D" id="3.50.50.60">
    <property type="entry name" value="FAD/NAD(P)-binding domain"/>
    <property type="match status" value="1"/>
</dbReference>
<dbReference type="PANTHER" id="PTHR43476">
    <property type="entry name" value="3-(3-HYDROXY-PHENYL)PROPIONATE/3-HYDROXYCINNAMIC ACID HYDROXYLASE"/>
    <property type="match status" value="1"/>
</dbReference>
<evidence type="ECO:0000259" key="2">
    <source>
        <dbReference type="Pfam" id="PF01494"/>
    </source>
</evidence>
<evidence type="ECO:0000256" key="1">
    <source>
        <dbReference type="ARBA" id="ARBA00023002"/>
    </source>
</evidence>
<gene>
    <name evidence="3" type="ORF">EYW47_36595</name>
</gene>
<dbReference type="AlphaFoldDB" id="A0A4R5LZ54"/>
<dbReference type="InterPro" id="IPR050631">
    <property type="entry name" value="PheA/TfdB_FAD_monoxygenase"/>
</dbReference>
<organism evidence="3 4">
    <name type="scientific">Paraburkholderia silviterrae</name>
    <dbReference type="NCBI Taxonomy" id="2528715"/>
    <lineage>
        <taxon>Bacteria</taxon>
        <taxon>Pseudomonadati</taxon>
        <taxon>Pseudomonadota</taxon>
        <taxon>Betaproteobacteria</taxon>
        <taxon>Burkholderiales</taxon>
        <taxon>Burkholderiaceae</taxon>
        <taxon>Paraburkholderia</taxon>
    </lineage>
</organism>
<dbReference type="RefSeq" id="WP_133199685.1">
    <property type="nucleotide sequence ID" value="NZ_JBHUCW010000010.1"/>
</dbReference>
<dbReference type="GO" id="GO:0071949">
    <property type="term" value="F:FAD binding"/>
    <property type="evidence" value="ECO:0007669"/>
    <property type="project" value="InterPro"/>
</dbReference>
<dbReference type="EMBL" id="SMRP01000039">
    <property type="protein sequence ID" value="TDG17742.1"/>
    <property type="molecule type" value="Genomic_DNA"/>
</dbReference>
<evidence type="ECO:0000313" key="3">
    <source>
        <dbReference type="EMBL" id="TDG17742.1"/>
    </source>
</evidence>
<dbReference type="Proteomes" id="UP000295722">
    <property type="component" value="Unassembled WGS sequence"/>
</dbReference>
<dbReference type="Gene3D" id="3.30.70.2450">
    <property type="match status" value="1"/>
</dbReference>
<dbReference type="InterPro" id="IPR002938">
    <property type="entry name" value="FAD-bd"/>
</dbReference>
<evidence type="ECO:0000313" key="4">
    <source>
        <dbReference type="Proteomes" id="UP000295722"/>
    </source>
</evidence>
<keyword evidence="1" id="KW-0560">Oxidoreductase</keyword>
<dbReference type="SUPFAM" id="SSF69279">
    <property type="entry name" value="Phage tail proteins"/>
    <property type="match status" value="1"/>
</dbReference>
<dbReference type="GO" id="GO:0019622">
    <property type="term" value="P:3-(3-hydroxy)phenylpropionate catabolic process"/>
    <property type="evidence" value="ECO:0007669"/>
    <property type="project" value="TreeGrafter"/>
</dbReference>
<dbReference type="OrthoDB" id="3443359at2"/>
<keyword evidence="4" id="KW-1185">Reference proteome</keyword>
<reference evidence="3 4" key="1">
    <citation type="submission" date="2019-03" db="EMBL/GenBank/DDBJ databases">
        <title>Paraburkholderia sp. 4M-K11, isolated from subtropical forest soil.</title>
        <authorList>
            <person name="Gao Z.-H."/>
            <person name="Qiu L.-H."/>
        </authorList>
    </citation>
    <scope>NUCLEOTIDE SEQUENCE [LARGE SCALE GENOMIC DNA]</scope>
    <source>
        <strain evidence="3 4">4M-K11</strain>
    </source>
</reference>